<sequence>MATPHEYVPTPTEVVASWIPHDARWDKQARAAARRGVTELRQYVVGLVSDYRDGGVELTDEYDRRTIDAVIEDVELGGGLGRVRWDGVRDAMLTPDRSGVW</sequence>
<protein>
    <submittedName>
        <fullName evidence="1">Uncharacterized protein</fullName>
    </submittedName>
</protein>
<dbReference type="RefSeq" id="WP_378737662.1">
    <property type="nucleotide sequence ID" value="NZ_CBDRIY010000059.1"/>
</dbReference>
<dbReference type="Proteomes" id="UP000682416">
    <property type="component" value="Chromosome"/>
</dbReference>
<evidence type="ECO:0000313" key="1">
    <source>
        <dbReference type="EMBL" id="QVJ01916.1"/>
    </source>
</evidence>
<reference evidence="1" key="1">
    <citation type="submission" date="2021-05" db="EMBL/GenBank/DDBJ databases">
        <authorList>
            <person name="Kaiqin L."/>
            <person name="Jian G."/>
        </authorList>
    </citation>
    <scope>NUCLEOTIDE SEQUENCE</scope>
    <source>
        <strain evidence="1">HDS5</strain>
    </source>
</reference>
<gene>
    <name evidence="1" type="ORF">KGD82_02830</name>
</gene>
<keyword evidence="2" id="KW-1185">Reference proteome</keyword>
<accession>A0A975LA32</accession>
<dbReference type="AlphaFoldDB" id="A0A975LA32"/>
<dbReference type="EMBL" id="CP074402">
    <property type="protein sequence ID" value="QVJ01916.1"/>
    <property type="molecule type" value="Genomic_DNA"/>
</dbReference>
<proteinExistence type="predicted"/>
<organism evidence="1 2">
    <name type="scientific">Nocardiopsis eucommiae</name>
    <dbReference type="NCBI Taxonomy" id="2831970"/>
    <lineage>
        <taxon>Bacteria</taxon>
        <taxon>Bacillati</taxon>
        <taxon>Actinomycetota</taxon>
        <taxon>Actinomycetes</taxon>
        <taxon>Streptosporangiales</taxon>
        <taxon>Nocardiopsidaceae</taxon>
        <taxon>Nocardiopsis</taxon>
    </lineage>
</organism>
<name>A0A975LA32_9ACTN</name>
<evidence type="ECO:0000313" key="2">
    <source>
        <dbReference type="Proteomes" id="UP000682416"/>
    </source>
</evidence>
<dbReference type="KEGG" id="nec:KGD82_02830"/>